<evidence type="ECO:0000313" key="2">
    <source>
        <dbReference type="EMBL" id="MFB9053638.1"/>
    </source>
</evidence>
<feature type="transmembrane region" description="Helical" evidence="1">
    <location>
        <begin position="54"/>
        <end position="76"/>
    </location>
</feature>
<keyword evidence="1" id="KW-1133">Transmembrane helix</keyword>
<sequence length="86" mass="9966">MENVIEIYALIILLGIGLLYGFYKLTEYAFWCNQLWIAIMLLMVYIIDSATIPFVSALIYFGYTFFLLNVIGFVVFQKEECLASNE</sequence>
<dbReference type="EMBL" id="JBHMEZ010000012">
    <property type="protein sequence ID" value="MFB9053638.1"/>
    <property type="molecule type" value="Genomic_DNA"/>
</dbReference>
<dbReference type="Proteomes" id="UP001589605">
    <property type="component" value="Unassembled WGS sequence"/>
</dbReference>
<keyword evidence="1" id="KW-0812">Transmembrane</keyword>
<reference evidence="2 3" key="1">
    <citation type="submission" date="2024-09" db="EMBL/GenBank/DDBJ databases">
        <authorList>
            <person name="Sun Q."/>
            <person name="Mori K."/>
        </authorList>
    </citation>
    <scope>NUCLEOTIDE SEQUENCE [LARGE SCALE GENOMIC DNA]</scope>
    <source>
        <strain evidence="2 3">CECT 8286</strain>
    </source>
</reference>
<proteinExistence type="predicted"/>
<protein>
    <submittedName>
        <fullName evidence="2">Uncharacterized protein</fullName>
    </submittedName>
</protein>
<feature type="transmembrane region" description="Helical" evidence="1">
    <location>
        <begin position="7"/>
        <end position="22"/>
    </location>
</feature>
<organism evidence="2 3">
    <name type="scientific">Formosa undariae</name>
    <dbReference type="NCBI Taxonomy" id="1325436"/>
    <lineage>
        <taxon>Bacteria</taxon>
        <taxon>Pseudomonadati</taxon>
        <taxon>Bacteroidota</taxon>
        <taxon>Flavobacteriia</taxon>
        <taxon>Flavobacteriales</taxon>
        <taxon>Flavobacteriaceae</taxon>
        <taxon>Formosa</taxon>
    </lineage>
</organism>
<name>A0ABV5F2H6_9FLAO</name>
<keyword evidence="1" id="KW-0472">Membrane</keyword>
<feature type="transmembrane region" description="Helical" evidence="1">
    <location>
        <begin position="28"/>
        <end position="47"/>
    </location>
</feature>
<evidence type="ECO:0000256" key="1">
    <source>
        <dbReference type="SAM" id="Phobius"/>
    </source>
</evidence>
<accession>A0ABV5F2H6</accession>
<comment type="caution">
    <text evidence="2">The sequence shown here is derived from an EMBL/GenBank/DDBJ whole genome shotgun (WGS) entry which is preliminary data.</text>
</comment>
<evidence type="ECO:0000313" key="3">
    <source>
        <dbReference type="Proteomes" id="UP001589605"/>
    </source>
</evidence>
<dbReference type="RefSeq" id="WP_382382859.1">
    <property type="nucleotide sequence ID" value="NZ_JBHMEZ010000012.1"/>
</dbReference>
<gene>
    <name evidence="2" type="ORF">ACFFVB_11185</name>
</gene>
<keyword evidence="3" id="KW-1185">Reference proteome</keyword>